<evidence type="ECO:0000259" key="1">
    <source>
        <dbReference type="Pfam" id="PF01551"/>
    </source>
</evidence>
<comment type="caution">
    <text evidence="2">The sequence shown here is derived from an EMBL/GenBank/DDBJ whole genome shotgun (WGS) entry which is preliminary data.</text>
</comment>
<gene>
    <name evidence="2" type="ORF">QQ91_0017715</name>
</gene>
<dbReference type="InterPro" id="IPR011055">
    <property type="entry name" value="Dup_hybrid_motif"/>
</dbReference>
<dbReference type="CDD" id="cd12797">
    <property type="entry name" value="M23_peptidase"/>
    <property type="match status" value="1"/>
</dbReference>
<dbReference type="InterPro" id="IPR037257">
    <property type="entry name" value="T2SS_E_N_sf"/>
</dbReference>
<dbReference type="RefSeq" id="WP_250833392.1">
    <property type="nucleotide sequence ID" value="NZ_JTHE03000103.1"/>
</dbReference>
<sequence length="302" mass="32913">MFQNRLQQFKQARLGEILLRKGLITQYQLNQAIEAQRKSPQKLGEVLVATGAISRQQLRGVLREQKVLKWLATAILATGTTASTAPQMLTSTATVNPGTPSSGKQQAIGGGQLADAYGKRPSNQDRLPDFMRVSLTSNPKPTVASPLVGFCHPSNGKGYLSQGNNSITHRGRMAYAYDLAMPIGTPLYAMRDGVVVGVRDRYPDTGGGRSRFSKFNYVMIRHDGDYRSVYMHMQQNFNAVVNLKKGDSVRAGQLIGYSGNSGWSTGPHLHLEVQKPSDTNLFKDTVPFAVSGLCQSPAIASR</sequence>
<accession>A0ABD4T7E7</accession>
<evidence type="ECO:0000313" key="2">
    <source>
        <dbReference type="EMBL" id="MCM1984663.1"/>
    </source>
</evidence>
<dbReference type="InterPro" id="IPR050570">
    <property type="entry name" value="Cell_wall_metabolism_enzyme"/>
</dbReference>
<protein>
    <submittedName>
        <fullName evidence="2">Peptidoglycan DD-metalloendopeptidase family protein</fullName>
    </submittedName>
</protein>
<feature type="domain" description="M23ase beta-sheet core" evidence="1">
    <location>
        <begin position="174"/>
        <end position="275"/>
    </location>
</feature>
<name>A0ABD4T7E7_9CYAN</name>
<dbReference type="Proteomes" id="UP000031561">
    <property type="component" value="Unassembled WGS sequence"/>
</dbReference>
<organism evidence="2 3">
    <name type="scientific">Lyngbya confervoides BDU141951</name>
    <dbReference type="NCBI Taxonomy" id="1574623"/>
    <lineage>
        <taxon>Bacteria</taxon>
        <taxon>Bacillati</taxon>
        <taxon>Cyanobacteriota</taxon>
        <taxon>Cyanophyceae</taxon>
        <taxon>Oscillatoriophycideae</taxon>
        <taxon>Oscillatoriales</taxon>
        <taxon>Microcoleaceae</taxon>
        <taxon>Lyngbya</taxon>
    </lineage>
</organism>
<dbReference type="InterPro" id="IPR016047">
    <property type="entry name" value="M23ase_b-sheet_dom"/>
</dbReference>
<evidence type="ECO:0000313" key="3">
    <source>
        <dbReference type="Proteomes" id="UP000031561"/>
    </source>
</evidence>
<dbReference type="PANTHER" id="PTHR21666:SF270">
    <property type="entry name" value="MUREIN HYDROLASE ACTIVATOR ENVC"/>
    <property type="match status" value="1"/>
</dbReference>
<dbReference type="PANTHER" id="PTHR21666">
    <property type="entry name" value="PEPTIDASE-RELATED"/>
    <property type="match status" value="1"/>
</dbReference>
<reference evidence="2 3" key="1">
    <citation type="journal article" date="2015" name="Genome Announc.">
        <title>Draft Genome Sequence of Filamentous Marine Cyanobacterium Lyngbya confervoides Strain BDU141951.</title>
        <authorList>
            <person name="Chandrababunaidu M.M."/>
            <person name="Sen D."/>
            <person name="Tripathy S."/>
        </authorList>
    </citation>
    <scope>NUCLEOTIDE SEQUENCE [LARGE SCALE GENOMIC DNA]</scope>
    <source>
        <strain evidence="2 3">BDU141951</strain>
    </source>
</reference>
<dbReference type="Pfam" id="PF01551">
    <property type="entry name" value="Peptidase_M23"/>
    <property type="match status" value="1"/>
</dbReference>
<dbReference type="EMBL" id="JTHE03000103">
    <property type="protein sequence ID" value="MCM1984663.1"/>
    <property type="molecule type" value="Genomic_DNA"/>
</dbReference>
<proteinExistence type="predicted"/>
<dbReference type="SUPFAM" id="SSF160246">
    <property type="entry name" value="EspE N-terminal domain-like"/>
    <property type="match status" value="1"/>
</dbReference>
<keyword evidence="3" id="KW-1185">Reference proteome</keyword>
<dbReference type="SUPFAM" id="SSF51261">
    <property type="entry name" value="Duplicated hybrid motif"/>
    <property type="match status" value="1"/>
</dbReference>
<dbReference type="Gene3D" id="2.70.70.10">
    <property type="entry name" value="Glucose Permease (Domain IIA)"/>
    <property type="match status" value="1"/>
</dbReference>
<dbReference type="AlphaFoldDB" id="A0ABD4T7E7"/>